<protein>
    <submittedName>
        <fullName evidence="3">Uncharacterized protein</fullName>
    </submittedName>
</protein>
<keyword evidence="4" id="KW-1185">Reference proteome</keyword>
<evidence type="ECO:0000313" key="3">
    <source>
        <dbReference type="EMBL" id="RTQ45831.1"/>
    </source>
</evidence>
<sequence>MRRLPLFLLLLSMTSAAAAQQPAKRPVPAKSTRTTAPKPAANAGDATVAPGETVELGRASTDYNGRPSTYKKPARKPMPSDSARLPGGQGLNVAPGQPVPPVERARDDYDGRPLPARKPAAKPAPRSSSSH</sequence>
<dbReference type="EMBL" id="RXOF01000018">
    <property type="protein sequence ID" value="RTQ45831.1"/>
    <property type="molecule type" value="Genomic_DNA"/>
</dbReference>
<feature type="chain" id="PRO_5018637860" evidence="2">
    <location>
        <begin position="19"/>
        <end position="131"/>
    </location>
</feature>
<dbReference type="AlphaFoldDB" id="A0A3S0JAU6"/>
<accession>A0A3S0JAU6</accession>
<feature type="region of interest" description="Disordered" evidence="1">
    <location>
        <begin position="17"/>
        <end position="131"/>
    </location>
</feature>
<name>A0A3S0JAU6_9BACT</name>
<dbReference type="RefSeq" id="WP_126695687.1">
    <property type="nucleotide sequence ID" value="NZ_RXOF01000018.1"/>
</dbReference>
<evidence type="ECO:0000313" key="4">
    <source>
        <dbReference type="Proteomes" id="UP000282184"/>
    </source>
</evidence>
<proteinExistence type="predicted"/>
<comment type="caution">
    <text evidence="3">The sequence shown here is derived from an EMBL/GenBank/DDBJ whole genome shotgun (WGS) entry which is preliminary data.</text>
</comment>
<evidence type="ECO:0000256" key="1">
    <source>
        <dbReference type="SAM" id="MobiDB-lite"/>
    </source>
</evidence>
<feature type="signal peptide" evidence="2">
    <location>
        <begin position="1"/>
        <end position="18"/>
    </location>
</feature>
<evidence type="ECO:0000256" key="2">
    <source>
        <dbReference type="SAM" id="SignalP"/>
    </source>
</evidence>
<gene>
    <name evidence="3" type="ORF">EJV47_23655</name>
</gene>
<reference evidence="3 4" key="1">
    <citation type="submission" date="2018-12" db="EMBL/GenBank/DDBJ databases">
        <title>Hymenobacter gummosus sp. nov., isolated from a spring.</title>
        <authorList>
            <person name="Nie L."/>
        </authorList>
    </citation>
    <scope>NUCLEOTIDE SEQUENCE [LARGE SCALE GENOMIC DNA]</scope>
    <source>
        <strain evidence="3 4">KCTC 52166</strain>
    </source>
</reference>
<feature type="compositionally biased region" description="Low complexity" evidence="1">
    <location>
        <begin position="117"/>
        <end position="131"/>
    </location>
</feature>
<dbReference type="Proteomes" id="UP000282184">
    <property type="component" value="Unassembled WGS sequence"/>
</dbReference>
<keyword evidence="2" id="KW-0732">Signal</keyword>
<organism evidence="3 4">
    <name type="scientific">Hymenobacter gummosus</name>
    <dbReference type="NCBI Taxonomy" id="1776032"/>
    <lineage>
        <taxon>Bacteria</taxon>
        <taxon>Pseudomonadati</taxon>
        <taxon>Bacteroidota</taxon>
        <taxon>Cytophagia</taxon>
        <taxon>Cytophagales</taxon>
        <taxon>Hymenobacteraceae</taxon>
        <taxon>Hymenobacter</taxon>
    </lineage>
</organism>
<dbReference type="OrthoDB" id="9924607at2"/>